<reference evidence="6" key="1">
    <citation type="submission" date="2022-06" db="EMBL/GenBank/DDBJ databases">
        <title>Uncovering the hologenomic basis of an extraordinary plant invasion.</title>
        <authorList>
            <person name="Bieker V.C."/>
            <person name="Martin M.D."/>
            <person name="Gilbert T."/>
            <person name="Hodgins K."/>
            <person name="Battlay P."/>
            <person name="Petersen B."/>
            <person name="Wilson J."/>
        </authorList>
    </citation>
    <scope>NUCLEOTIDE SEQUENCE</scope>
    <source>
        <strain evidence="6">AA19_3_7</strain>
        <tissue evidence="6">Leaf</tissue>
    </source>
</reference>
<dbReference type="PANTHER" id="PTHR42647:SF12">
    <property type="entry name" value="BOI-RELATED E3 UBIQUITIN-PROTEIN LIGASE 2-RELATED"/>
    <property type="match status" value="1"/>
</dbReference>
<dbReference type="PIRSF" id="PIRSF036836">
    <property type="entry name" value="RNase_bind_SBP1"/>
    <property type="match status" value="1"/>
</dbReference>
<feature type="coiled-coil region" evidence="4">
    <location>
        <begin position="126"/>
        <end position="181"/>
    </location>
</feature>
<name>A0AAD5GU29_AMBAR</name>
<evidence type="ECO:0000313" key="7">
    <source>
        <dbReference type="Proteomes" id="UP001206925"/>
    </source>
</evidence>
<accession>A0AAD5GU29</accession>
<dbReference type="GO" id="GO:0008270">
    <property type="term" value="F:zinc ion binding"/>
    <property type="evidence" value="ECO:0007669"/>
    <property type="project" value="UniProtKB-KW"/>
</dbReference>
<evidence type="ECO:0008006" key="8">
    <source>
        <dbReference type="Google" id="ProtNLM"/>
    </source>
</evidence>
<feature type="non-terminal residue" evidence="6">
    <location>
        <position position="256"/>
    </location>
</feature>
<dbReference type="GO" id="GO:0043067">
    <property type="term" value="P:regulation of programmed cell death"/>
    <property type="evidence" value="ECO:0007669"/>
    <property type="project" value="TreeGrafter"/>
</dbReference>
<evidence type="ECO:0000256" key="4">
    <source>
        <dbReference type="SAM" id="Coils"/>
    </source>
</evidence>
<dbReference type="GO" id="GO:0004842">
    <property type="term" value="F:ubiquitin-protein transferase activity"/>
    <property type="evidence" value="ECO:0007669"/>
    <property type="project" value="TreeGrafter"/>
</dbReference>
<keyword evidence="1" id="KW-0479">Metal-binding</keyword>
<keyword evidence="3" id="KW-0862">Zinc</keyword>
<evidence type="ECO:0000256" key="5">
    <source>
        <dbReference type="SAM" id="MobiDB-lite"/>
    </source>
</evidence>
<protein>
    <recommendedName>
        <fullName evidence="8">BOI-related E3 ubiquitin-protein ligase 3</fullName>
    </recommendedName>
</protein>
<organism evidence="6 7">
    <name type="scientific">Ambrosia artemisiifolia</name>
    <name type="common">Common ragweed</name>
    <dbReference type="NCBI Taxonomy" id="4212"/>
    <lineage>
        <taxon>Eukaryota</taxon>
        <taxon>Viridiplantae</taxon>
        <taxon>Streptophyta</taxon>
        <taxon>Embryophyta</taxon>
        <taxon>Tracheophyta</taxon>
        <taxon>Spermatophyta</taxon>
        <taxon>Magnoliopsida</taxon>
        <taxon>eudicotyledons</taxon>
        <taxon>Gunneridae</taxon>
        <taxon>Pentapetalae</taxon>
        <taxon>asterids</taxon>
        <taxon>campanulids</taxon>
        <taxon>Asterales</taxon>
        <taxon>Asteraceae</taxon>
        <taxon>Asteroideae</taxon>
        <taxon>Heliantheae alliance</taxon>
        <taxon>Heliantheae</taxon>
        <taxon>Ambrosia</taxon>
    </lineage>
</organism>
<evidence type="ECO:0000313" key="6">
    <source>
        <dbReference type="EMBL" id="KAI7755622.1"/>
    </source>
</evidence>
<dbReference type="EMBL" id="JAMZMK010000974">
    <property type="protein sequence ID" value="KAI7755622.1"/>
    <property type="molecule type" value="Genomic_DNA"/>
</dbReference>
<feature type="region of interest" description="Disordered" evidence="5">
    <location>
        <begin position="198"/>
        <end position="218"/>
    </location>
</feature>
<keyword evidence="4" id="KW-0175">Coiled coil</keyword>
<sequence length="256" mass="29507">MAVEADQYLLPQALVTNHMMMIDPIDNQFDAVNPMFSSVFANPNTLKVESDLSYNVPVSRKRSRDFYSLCTFVGEDISSQIQQQQFEIDQFVVQHTEKIRREIVEKRRRNSMKLISTFEEGVTQILRAKEEEITNMRKVNHALEDKLKSLCIENQIWRELAQTNEATANTLRNNLKQVLEQLVSNEYQHHNTMAGEDAEDAQSCCESNNDNDNDNDNERMLVEQDSVGSNIKRLCKRCGEAESCVLLLPCRHLCLC</sequence>
<keyword evidence="2" id="KW-0863">Zinc-finger</keyword>
<evidence type="ECO:0000256" key="1">
    <source>
        <dbReference type="ARBA" id="ARBA00022723"/>
    </source>
</evidence>
<gene>
    <name evidence="6" type="ORF">M8C21_005010</name>
</gene>
<dbReference type="Proteomes" id="UP001206925">
    <property type="component" value="Unassembled WGS sequence"/>
</dbReference>
<evidence type="ECO:0000256" key="3">
    <source>
        <dbReference type="ARBA" id="ARBA00022833"/>
    </source>
</evidence>
<keyword evidence="7" id="KW-1185">Reference proteome</keyword>
<proteinExistence type="predicted"/>
<dbReference type="AlphaFoldDB" id="A0AAD5GU29"/>
<comment type="caution">
    <text evidence="6">The sequence shown here is derived from an EMBL/GenBank/DDBJ whole genome shotgun (WGS) entry which is preliminary data.</text>
</comment>
<evidence type="ECO:0000256" key="2">
    <source>
        <dbReference type="ARBA" id="ARBA00022771"/>
    </source>
</evidence>
<dbReference type="PANTHER" id="PTHR42647">
    <property type="entry name" value="SBP (S-RIBONUCLEASE BINDING PROTEIN) FAMILY PROTEIN"/>
    <property type="match status" value="1"/>
</dbReference>